<evidence type="ECO:0000256" key="8">
    <source>
        <dbReference type="ARBA" id="ARBA00023224"/>
    </source>
</evidence>
<keyword evidence="12" id="KW-1185">Reference proteome</keyword>
<dbReference type="GO" id="GO:0004930">
    <property type="term" value="F:G protein-coupled receptor activity"/>
    <property type="evidence" value="ECO:0007669"/>
    <property type="project" value="UniProtKB-KW"/>
</dbReference>
<evidence type="ECO:0000259" key="10">
    <source>
        <dbReference type="PROSITE" id="PS50262"/>
    </source>
</evidence>
<evidence type="ECO:0000256" key="6">
    <source>
        <dbReference type="ARBA" id="ARBA00023136"/>
    </source>
</evidence>
<dbReference type="SUPFAM" id="SSF81321">
    <property type="entry name" value="Family A G protein-coupled receptor-like"/>
    <property type="match status" value="1"/>
</dbReference>
<dbReference type="Pfam" id="PF00001">
    <property type="entry name" value="7tm_1"/>
    <property type="match status" value="1"/>
</dbReference>
<protein>
    <recommendedName>
        <fullName evidence="10">G-protein coupled receptors family 1 profile domain-containing protein</fullName>
    </recommendedName>
</protein>
<proteinExistence type="predicted"/>
<dbReference type="InterPro" id="IPR017452">
    <property type="entry name" value="GPCR_Rhodpsn_7TM"/>
</dbReference>
<dbReference type="Gene3D" id="1.20.1070.10">
    <property type="entry name" value="Rhodopsin 7-helix transmembrane proteins"/>
    <property type="match status" value="1"/>
</dbReference>
<evidence type="ECO:0000256" key="3">
    <source>
        <dbReference type="ARBA" id="ARBA00022692"/>
    </source>
</evidence>
<keyword evidence="8" id="KW-0807">Transducer</keyword>
<dbReference type="GO" id="GO:0042277">
    <property type="term" value="F:peptide binding"/>
    <property type="evidence" value="ECO:0007669"/>
    <property type="project" value="TreeGrafter"/>
</dbReference>
<dbReference type="OrthoDB" id="10053675at2759"/>
<feature type="transmembrane region" description="Helical" evidence="9">
    <location>
        <begin position="110"/>
        <end position="130"/>
    </location>
</feature>
<gene>
    <name evidence="11" type="primary">RvY_06124-1</name>
    <name evidence="11" type="synonym">RvY_06124.1</name>
    <name evidence="11" type="ORF">RvY_06124</name>
</gene>
<feature type="transmembrane region" description="Helical" evidence="9">
    <location>
        <begin position="180"/>
        <end position="202"/>
    </location>
</feature>
<accession>A0A1D1V2Z3</accession>
<keyword evidence="6 9" id="KW-0472">Membrane</keyword>
<evidence type="ECO:0000313" key="11">
    <source>
        <dbReference type="EMBL" id="GAU94332.1"/>
    </source>
</evidence>
<evidence type="ECO:0000256" key="7">
    <source>
        <dbReference type="ARBA" id="ARBA00023170"/>
    </source>
</evidence>
<comment type="subcellular location">
    <subcellularLocation>
        <location evidence="1">Cell membrane</location>
        <topology evidence="1">Multi-pass membrane protein</topology>
    </subcellularLocation>
</comment>
<dbReference type="Proteomes" id="UP000186922">
    <property type="component" value="Unassembled WGS sequence"/>
</dbReference>
<name>A0A1D1V2Z3_RAMVA</name>
<keyword evidence="2" id="KW-1003">Cell membrane</keyword>
<dbReference type="GO" id="GO:0005886">
    <property type="term" value="C:plasma membrane"/>
    <property type="evidence" value="ECO:0007669"/>
    <property type="project" value="UniProtKB-SubCell"/>
</dbReference>
<dbReference type="STRING" id="947166.A0A1D1V2Z3"/>
<evidence type="ECO:0000256" key="9">
    <source>
        <dbReference type="SAM" id="Phobius"/>
    </source>
</evidence>
<feature type="transmembrane region" description="Helical" evidence="9">
    <location>
        <begin position="265"/>
        <end position="290"/>
    </location>
</feature>
<feature type="transmembrane region" description="Helical" evidence="9">
    <location>
        <begin position="325"/>
        <end position="346"/>
    </location>
</feature>
<keyword evidence="4 9" id="KW-1133">Transmembrane helix</keyword>
<dbReference type="PANTHER" id="PTHR24229">
    <property type="entry name" value="NEUROPEPTIDES RECEPTOR"/>
    <property type="match status" value="1"/>
</dbReference>
<evidence type="ECO:0000256" key="5">
    <source>
        <dbReference type="ARBA" id="ARBA00023040"/>
    </source>
</evidence>
<evidence type="ECO:0000256" key="1">
    <source>
        <dbReference type="ARBA" id="ARBA00004651"/>
    </source>
</evidence>
<dbReference type="PROSITE" id="PS50262">
    <property type="entry name" value="G_PROTEIN_RECEP_F1_2"/>
    <property type="match status" value="1"/>
</dbReference>
<dbReference type="AlphaFoldDB" id="A0A1D1V2Z3"/>
<evidence type="ECO:0000313" key="12">
    <source>
        <dbReference type="Proteomes" id="UP000186922"/>
    </source>
</evidence>
<feature type="transmembrane region" description="Helical" evidence="9">
    <location>
        <begin position="366"/>
        <end position="386"/>
    </location>
</feature>
<keyword evidence="7" id="KW-0675">Receptor</keyword>
<feature type="transmembrane region" description="Helical" evidence="9">
    <location>
        <begin position="142"/>
        <end position="160"/>
    </location>
</feature>
<keyword evidence="3 9" id="KW-0812">Transmembrane</keyword>
<keyword evidence="5" id="KW-0297">G-protein coupled receptor</keyword>
<reference evidence="11 12" key="1">
    <citation type="journal article" date="2016" name="Nat. Commun.">
        <title>Extremotolerant tardigrade genome and improved radiotolerance of human cultured cells by tardigrade-unique protein.</title>
        <authorList>
            <person name="Hashimoto T."/>
            <person name="Horikawa D.D."/>
            <person name="Saito Y."/>
            <person name="Kuwahara H."/>
            <person name="Kozuka-Hata H."/>
            <person name="Shin-I T."/>
            <person name="Minakuchi Y."/>
            <person name="Ohishi K."/>
            <person name="Motoyama A."/>
            <person name="Aizu T."/>
            <person name="Enomoto A."/>
            <person name="Kondo K."/>
            <person name="Tanaka S."/>
            <person name="Hara Y."/>
            <person name="Koshikawa S."/>
            <person name="Sagara H."/>
            <person name="Miura T."/>
            <person name="Yokobori S."/>
            <person name="Miyagawa K."/>
            <person name="Suzuki Y."/>
            <person name="Kubo T."/>
            <person name="Oyama M."/>
            <person name="Kohara Y."/>
            <person name="Fujiyama A."/>
            <person name="Arakawa K."/>
            <person name="Katayama T."/>
            <person name="Toyoda A."/>
            <person name="Kunieda T."/>
        </authorList>
    </citation>
    <scope>NUCLEOTIDE SEQUENCE [LARGE SCALE GENOMIC DNA]</scope>
    <source>
        <strain evidence="11 12">YOKOZUNA-1</strain>
    </source>
</reference>
<comment type="caution">
    <text evidence="11">The sequence shown here is derived from an EMBL/GenBank/DDBJ whole genome shotgun (WGS) entry which is preliminary data.</text>
</comment>
<dbReference type="GO" id="GO:0043005">
    <property type="term" value="C:neuron projection"/>
    <property type="evidence" value="ECO:0007669"/>
    <property type="project" value="TreeGrafter"/>
</dbReference>
<feature type="domain" description="G-protein coupled receptors family 1 profile" evidence="10">
    <location>
        <begin position="122"/>
        <end position="382"/>
    </location>
</feature>
<sequence length="404" mass="45032">MASSTNWQSAIPFIEGQTSNQCGPGHDFSIFPKPQMNGGHEYSCVLPIGLLYHCLSVSTGEQCIRSHGAAFLQSAAAAAISPNTAVGRPASALGPHIDDWVTTAAYVVEVVSPTLLALGLLSNILVMSVLCHIRMRSAINSFLLSGTIAQVLYIIAVFLLRLVDYSNDYTRHIFHREGRVYIHHLSYFFWLIVMWQLLAGAVERVVTGYSGDSGRRYCSPLRADAVNILIWLCAFGLVFPVLWYSKLESLLGYATGTYNPLPCSVLYWFQLVFSVFLPYPLLLILIPMLISSLMKQISSMRKITLGSNGELWRQKVEEEIHLTKLVLAQVILMFLLSGAYAIGQLVLTLNLARDQTVCMWSILIDLFHLGPLLYSALQFILFGCIIEKFAVIFRRMCCRCCGKD</sequence>
<dbReference type="PANTHER" id="PTHR24229:SF40">
    <property type="entry name" value="ALLATOSTATIN C RECEPTOR 1-RELATED"/>
    <property type="match status" value="1"/>
</dbReference>
<dbReference type="InterPro" id="IPR000276">
    <property type="entry name" value="GPCR_Rhodpsn"/>
</dbReference>
<feature type="transmembrane region" description="Helical" evidence="9">
    <location>
        <begin position="223"/>
        <end position="245"/>
    </location>
</feature>
<evidence type="ECO:0000256" key="2">
    <source>
        <dbReference type="ARBA" id="ARBA00022475"/>
    </source>
</evidence>
<organism evidence="11 12">
    <name type="scientific">Ramazzottius varieornatus</name>
    <name type="common">Water bear</name>
    <name type="synonym">Tardigrade</name>
    <dbReference type="NCBI Taxonomy" id="947166"/>
    <lineage>
        <taxon>Eukaryota</taxon>
        <taxon>Metazoa</taxon>
        <taxon>Ecdysozoa</taxon>
        <taxon>Tardigrada</taxon>
        <taxon>Eutardigrada</taxon>
        <taxon>Parachela</taxon>
        <taxon>Hypsibioidea</taxon>
        <taxon>Ramazzottiidae</taxon>
        <taxon>Ramazzottius</taxon>
    </lineage>
</organism>
<dbReference type="EMBL" id="BDGG01000002">
    <property type="protein sequence ID" value="GAU94332.1"/>
    <property type="molecule type" value="Genomic_DNA"/>
</dbReference>
<evidence type="ECO:0000256" key="4">
    <source>
        <dbReference type="ARBA" id="ARBA00022989"/>
    </source>
</evidence>